<feature type="region of interest" description="Disordered" evidence="5">
    <location>
        <begin position="170"/>
        <end position="241"/>
    </location>
</feature>
<feature type="transmembrane region" description="Helical" evidence="6">
    <location>
        <begin position="512"/>
        <end position="530"/>
    </location>
</feature>
<dbReference type="PROSITE" id="PS50297">
    <property type="entry name" value="ANK_REP_REGION"/>
    <property type="match status" value="2"/>
</dbReference>
<feature type="repeat" description="ANK" evidence="3">
    <location>
        <begin position="408"/>
        <end position="440"/>
    </location>
</feature>
<evidence type="ECO:0000256" key="4">
    <source>
        <dbReference type="SAM" id="Coils"/>
    </source>
</evidence>
<feature type="repeat" description="ANK" evidence="3">
    <location>
        <begin position="103"/>
        <end position="125"/>
    </location>
</feature>
<keyword evidence="6" id="KW-0472">Membrane</keyword>
<reference evidence="7 8" key="1">
    <citation type="submission" date="2020-09" db="EMBL/GenBank/DDBJ databases">
        <title>An Earliest Endosymbiont, Wolbachia massiliensis sp. nov., Strain PL13 From the Bed Bug (Cimex hemipterius), Type strain of a New supergroup T.</title>
        <authorList>
            <person name="Laidoudi Y."/>
            <person name="Levasseur A."/>
            <person name="Medkour H."/>
            <person name="Maaloum M."/>
            <person name="BenKhedher M."/>
            <person name="Sambou M."/>
            <person name="Bassene H."/>
            <person name="Davoust B."/>
            <person name="Fenollar F."/>
            <person name="Raoult D."/>
            <person name="Mediannikov O."/>
        </authorList>
    </citation>
    <scope>NUCLEOTIDE SEQUENCE [LARGE SCALE GENOMIC DNA]</scope>
    <source>
        <strain evidence="7 8">PL13</strain>
    </source>
</reference>
<evidence type="ECO:0000313" key="8">
    <source>
        <dbReference type="Proteomes" id="UP000516514"/>
    </source>
</evidence>
<dbReference type="InterPro" id="IPR002110">
    <property type="entry name" value="Ankyrin_rpt"/>
</dbReference>
<dbReference type="AlphaFoldDB" id="A0A7L7YME0"/>
<evidence type="ECO:0000256" key="3">
    <source>
        <dbReference type="PROSITE-ProRule" id="PRU00023"/>
    </source>
</evidence>
<dbReference type="PANTHER" id="PTHR24198">
    <property type="entry name" value="ANKYRIN REPEAT AND PROTEIN KINASE DOMAIN-CONTAINING PROTEIN"/>
    <property type="match status" value="1"/>
</dbReference>
<dbReference type="SUPFAM" id="SSF48403">
    <property type="entry name" value="Ankyrin repeat"/>
    <property type="match status" value="1"/>
</dbReference>
<protein>
    <submittedName>
        <fullName evidence="7">Ankyrin repeat domain-containing protein</fullName>
    </submittedName>
</protein>
<feature type="compositionally biased region" description="Polar residues" evidence="5">
    <location>
        <begin position="185"/>
        <end position="199"/>
    </location>
</feature>
<dbReference type="Pfam" id="PF12796">
    <property type="entry name" value="Ank_2"/>
    <property type="match status" value="2"/>
</dbReference>
<keyword evidence="6" id="KW-0812">Transmembrane</keyword>
<keyword evidence="4" id="KW-0175">Coiled coil</keyword>
<dbReference type="Gene3D" id="1.25.40.20">
    <property type="entry name" value="Ankyrin repeat-containing domain"/>
    <property type="match status" value="2"/>
</dbReference>
<evidence type="ECO:0000313" key="7">
    <source>
        <dbReference type="EMBL" id="QOD38383.1"/>
    </source>
</evidence>
<sequence length="554" mass="61924">MAIEKEKFFEIIKNVSEVESLSKDNLLTKIKNELKEKDIVEYNKFDKEFSKEYQFGIKISEETVEDWTLLHLVVACNNLLMLELLLKKQVSVSTRVKDGSKDDGPTALHMAAFYGHENMVKRLLNDNRVNPSLKSKNKTPREMIDGVPNRDAIVEMLEIAEKNYSPKKAKDLNIKTEGGGRYHLSQGSHGTATSSTVNGNPAPANDMDPYLKQHGSIRSDKSISSDDSGLELEQSETASSTSFNFEMNLDEVNHVEELENKLRELHGKIAAIADFSSKREGELNDQLNRLAQEKKDLESKVERLSREANQLKRQQINAQQQLDDTLKKLSDKDSRIQELEGSDEELKRVEKKLEKAQKELEELKSRADVGATNESWTPLHNTIKISDVYVTKNILKTGKIDLNATDKDGWTVLHHAIHNGHLDKVKYLVEEGADFEIKDKGGKSPLDLAVDNQNNEIVEFLQEKIRSRAGLNEGELEKTGKRQFSSKIAYASLATMLAVGTILSIASGLSVLLIIAASVTSALIAGGITYTMSKPTTELKEVDIQGTGQQQCKT</sequence>
<dbReference type="SMART" id="SM00248">
    <property type="entry name" value="ANK"/>
    <property type="match status" value="5"/>
</dbReference>
<dbReference type="InterPro" id="IPR036770">
    <property type="entry name" value="Ankyrin_rpt-contain_sf"/>
</dbReference>
<dbReference type="PANTHER" id="PTHR24198:SF165">
    <property type="entry name" value="ANKYRIN REPEAT-CONTAINING PROTEIN-RELATED"/>
    <property type="match status" value="1"/>
</dbReference>
<evidence type="ECO:0000256" key="6">
    <source>
        <dbReference type="SAM" id="Phobius"/>
    </source>
</evidence>
<keyword evidence="8" id="KW-1185">Reference proteome</keyword>
<proteinExistence type="predicted"/>
<dbReference type="EMBL" id="CP061738">
    <property type="protein sequence ID" value="QOD38383.1"/>
    <property type="molecule type" value="Genomic_DNA"/>
</dbReference>
<keyword evidence="2 3" id="KW-0040">ANK repeat</keyword>
<organism evidence="7 8">
    <name type="scientific">Candidatus Wolbachia massiliensis</name>
    <dbReference type="NCBI Taxonomy" id="1845000"/>
    <lineage>
        <taxon>Bacteria</taxon>
        <taxon>Pseudomonadati</taxon>
        <taxon>Pseudomonadota</taxon>
        <taxon>Alphaproteobacteria</taxon>
        <taxon>Rickettsiales</taxon>
        <taxon>Anaplasmataceae</taxon>
        <taxon>Wolbachieae</taxon>
        <taxon>Wolbachia</taxon>
    </lineage>
</organism>
<dbReference type="Proteomes" id="UP000516514">
    <property type="component" value="Chromosome"/>
</dbReference>
<dbReference type="PROSITE" id="PS50088">
    <property type="entry name" value="ANK_REPEAT"/>
    <property type="match status" value="2"/>
</dbReference>
<evidence type="ECO:0000256" key="1">
    <source>
        <dbReference type="ARBA" id="ARBA00022737"/>
    </source>
</evidence>
<dbReference type="PRINTS" id="PR01415">
    <property type="entry name" value="ANKYRIN"/>
</dbReference>
<keyword evidence="6" id="KW-1133">Transmembrane helix</keyword>
<feature type="compositionally biased region" description="Basic and acidic residues" evidence="5">
    <location>
        <begin position="170"/>
        <end position="180"/>
    </location>
</feature>
<dbReference type="RefSeq" id="WP_191111177.1">
    <property type="nucleotide sequence ID" value="NZ_CP061738.1"/>
</dbReference>
<dbReference type="KEGG" id="wms:ID128_00420"/>
<evidence type="ECO:0000256" key="2">
    <source>
        <dbReference type="ARBA" id="ARBA00023043"/>
    </source>
</evidence>
<evidence type="ECO:0000256" key="5">
    <source>
        <dbReference type="SAM" id="MobiDB-lite"/>
    </source>
</evidence>
<keyword evidence="1" id="KW-0677">Repeat</keyword>
<accession>A0A7L7YME0</accession>
<feature type="coiled-coil region" evidence="4">
    <location>
        <begin position="280"/>
        <end position="373"/>
    </location>
</feature>
<name>A0A7L7YME0_9RICK</name>
<gene>
    <name evidence="7" type="ORF">ID128_00420</name>
</gene>